<sequence length="118" mass="13627">MSVPYPKTPGCLIRGFIFYQGNRDKIENIVDFSNKEQKLKSQIGYVLVLDEFTYIIDETNADKVIQAVIDHLNTLGFTYTILDSRPTDFPITFNARTNMGNPIRGEINRVRRLRVEAR</sequence>
<organism evidence="1 2">
    <name type="scientific">Candidatus Cerribacteria bacterium 'Amazon FNV 2010 28 9'</name>
    <dbReference type="NCBI Taxonomy" id="2081795"/>
    <lineage>
        <taxon>Bacteria</taxon>
        <taxon>Candidatus Cerribacteria</taxon>
    </lineage>
</organism>
<proteinExistence type="predicted"/>
<name>A0A317JT95_9BACT</name>
<gene>
    <name evidence="1" type="ORF">C5B42_03955</name>
</gene>
<reference evidence="1 2" key="1">
    <citation type="submission" date="2018-02" db="EMBL/GenBank/DDBJ databases">
        <title>Genomic Reconstructions from Amazon Rainforest and Pasture Soil Reveal Novel Insights into the Physiology of Candidate Phyla in Tropical Sites.</title>
        <authorList>
            <person name="Kroeger M.E."/>
            <person name="Delmont T."/>
            <person name="Eren A.M."/>
            <person name="Guo J."/>
            <person name="Meyer K.M."/>
            <person name="Khan K."/>
            <person name="Rodrigues J.L.M."/>
            <person name="Bohannan B.J.M."/>
            <person name="Tringe S."/>
            <person name="Borges C.D."/>
            <person name="Tiedje J."/>
            <person name="Tsai S.M."/>
            <person name="Nusslein K."/>
        </authorList>
    </citation>
    <scope>NUCLEOTIDE SEQUENCE [LARGE SCALE GENOMIC DNA]</scope>
    <source>
        <strain evidence="1">Amazon FNV 2010 28 9</strain>
    </source>
</reference>
<evidence type="ECO:0000313" key="1">
    <source>
        <dbReference type="EMBL" id="PWU23112.1"/>
    </source>
</evidence>
<dbReference type="AlphaFoldDB" id="A0A317JT95"/>
<protein>
    <submittedName>
        <fullName evidence="1">Uncharacterized protein</fullName>
    </submittedName>
</protein>
<comment type="caution">
    <text evidence="1">The sequence shown here is derived from an EMBL/GenBank/DDBJ whole genome shotgun (WGS) entry which is preliminary data.</text>
</comment>
<dbReference type="Proteomes" id="UP000246104">
    <property type="component" value="Unassembled WGS sequence"/>
</dbReference>
<accession>A0A317JT95</accession>
<evidence type="ECO:0000313" key="2">
    <source>
        <dbReference type="Proteomes" id="UP000246104"/>
    </source>
</evidence>
<dbReference type="EMBL" id="PSRQ01000045">
    <property type="protein sequence ID" value="PWU23112.1"/>
    <property type="molecule type" value="Genomic_DNA"/>
</dbReference>